<sequence>MSNKIKLLYFENAPVVIEVEERKVSAKITHAKLRALYNSDRKIEVRAINFDYSRMTNDEIIGYFETLKEARREELFPVL</sequence>
<protein>
    <submittedName>
        <fullName evidence="1">Uncharacterized protein</fullName>
    </submittedName>
</protein>
<evidence type="ECO:0000313" key="1">
    <source>
        <dbReference type="EMBL" id="BBM35402.1"/>
    </source>
</evidence>
<organism evidence="1 2">
    <name type="scientific">Pseudoleptotrichia goodfellowii</name>
    <dbReference type="NCBI Taxonomy" id="157692"/>
    <lineage>
        <taxon>Bacteria</taxon>
        <taxon>Fusobacteriati</taxon>
        <taxon>Fusobacteriota</taxon>
        <taxon>Fusobacteriia</taxon>
        <taxon>Fusobacteriales</taxon>
        <taxon>Leptotrichiaceae</taxon>
        <taxon>Pseudoleptotrichia</taxon>
    </lineage>
</organism>
<gene>
    <name evidence="1" type="ORF">JCM16774_0314</name>
</gene>
<accession>A0A510J7Z0</accession>
<reference evidence="1 2" key="1">
    <citation type="submission" date="2019-07" db="EMBL/GenBank/DDBJ databases">
        <title>Complete Genome Sequence of Leptotrichia goodfellowii Strain JCM 16774.</title>
        <authorList>
            <person name="Watanabe S."/>
            <person name="Cui L."/>
        </authorList>
    </citation>
    <scope>NUCLEOTIDE SEQUENCE [LARGE SCALE GENOMIC DNA]</scope>
    <source>
        <strain evidence="1 2">JCM16774</strain>
    </source>
</reference>
<dbReference type="AlphaFoldDB" id="A0A510J7Z0"/>
<dbReference type="RefSeq" id="WP_026736978.1">
    <property type="nucleotide sequence ID" value="NZ_AP019822.1"/>
</dbReference>
<proteinExistence type="predicted"/>
<dbReference type="Proteomes" id="UP000321606">
    <property type="component" value="Chromosome"/>
</dbReference>
<dbReference type="EMBL" id="AP019822">
    <property type="protein sequence ID" value="BBM35402.1"/>
    <property type="molecule type" value="Genomic_DNA"/>
</dbReference>
<name>A0A510J7Z0_9FUSO</name>
<dbReference type="KEGG" id="lgo:JCM16774_0314"/>
<dbReference type="STRING" id="714315.GCA_000516535_00326"/>
<evidence type="ECO:0000313" key="2">
    <source>
        <dbReference type="Proteomes" id="UP000321606"/>
    </source>
</evidence>